<dbReference type="GO" id="GO:0005886">
    <property type="term" value="C:plasma membrane"/>
    <property type="evidence" value="ECO:0007669"/>
    <property type="project" value="UniProtKB-SubCell"/>
</dbReference>
<keyword evidence="7 12" id="KW-0406">Ion transport</keyword>
<evidence type="ECO:0000256" key="4">
    <source>
        <dbReference type="ARBA" id="ARBA00022692"/>
    </source>
</evidence>
<keyword evidence="4 12" id="KW-0812">Transmembrane</keyword>
<evidence type="ECO:0000256" key="8">
    <source>
        <dbReference type="ARBA" id="ARBA00023136"/>
    </source>
</evidence>
<evidence type="ECO:0000256" key="1">
    <source>
        <dbReference type="ARBA" id="ARBA00004651"/>
    </source>
</evidence>
<comment type="caution">
    <text evidence="13">The sequence shown here is derived from an EMBL/GenBank/DDBJ whole genome shotgun (WGS) entry which is preliminary data.</text>
</comment>
<dbReference type="EMBL" id="SLYB01000013">
    <property type="protein sequence ID" value="TCP94860.1"/>
    <property type="molecule type" value="Genomic_DNA"/>
</dbReference>
<organism evidence="13 14">
    <name type="scientific">Cricetibacter osteomyelitidis</name>
    <dbReference type="NCBI Taxonomy" id="1521931"/>
    <lineage>
        <taxon>Bacteria</taxon>
        <taxon>Pseudomonadati</taxon>
        <taxon>Pseudomonadota</taxon>
        <taxon>Gammaproteobacteria</taxon>
        <taxon>Pasteurellales</taxon>
        <taxon>Pasteurellaceae</taxon>
        <taxon>Cricetibacter</taxon>
    </lineage>
</organism>
<dbReference type="InterPro" id="IPR003691">
    <property type="entry name" value="FluC"/>
</dbReference>
<evidence type="ECO:0000313" key="14">
    <source>
        <dbReference type="Proteomes" id="UP000295763"/>
    </source>
</evidence>
<comment type="subcellular location">
    <subcellularLocation>
        <location evidence="1 12">Cell membrane</location>
        <topology evidence="1 12">Multi-pass membrane protein</topology>
    </subcellularLocation>
</comment>
<reference evidence="13 14" key="1">
    <citation type="submission" date="2019-03" db="EMBL/GenBank/DDBJ databases">
        <title>Genomic Encyclopedia of Type Strains, Phase IV (KMG-IV): sequencing the most valuable type-strain genomes for metagenomic binning, comparative biology and taxonomic classification.</title>
        <authorList>
            <person name="Goeker M."/>
        </authorList>
    </citation>
    <scope>NUCLEOTIDE SEQUENCE [LARGE SCALE GENOMIC DNA]</scope>
    <source>
        <strain evidence="13 14">DSM 28404</strain>
    </source>
</reference>
<dbReference type="RefSeq" id="WP_131976909.1">
    <property type="nucleotide sequence ID" value="NZ_SLYB01000013.1"/>
</dbReference>
<feature type="transmembrane region" description="Helical" evidence="12">
    <location>
        <begin position="28"/>
        <end position="54"/>
    </location>
</feature>
<dbReference type="PANTHER" id="PTHR28259:SF1">
    <property type="entry name" value="FLUORIDE EXPORT PROTEIN 1-RELATED"/>
    <property type="match status" value="1"/>
</dbReference>
<evidence type="ECO:0000256" key="10">
    <source>
        <dbReference type="ARBA" id="ARBA00035120"/>
    </source>
</evidence>
<dbReference type="HAMAP" id="MF_00454">
    <property type="entry name" value="FluC"/>
    <property type="match status" value="1"/>
</dbReference>
<evidence type="ECO:0000256" key="6">
    <source>
        <dbReference type="ARBA" id="ARBA00023053"/>
    </source>
</evidence>
<keyword evidence="12" id="KW-0813">Transport</keyword>
<gene>
    <name evidence="12" type="primary">fluC</name>
    <name evidence="12" type="synonym">crcB</name>
    <name evidence="13" type="ORF">EDC44_1135</name>
</gene>
<keyword evidence="5 12" id="KW-1133">Transmembrane helix</keyword>
<feature type="transmembrane region" description="Helical" evidence="12">
    <location>
        <begin position="66"/>
        <end position="87"/>
    </location>
</feature>
<evidence type="ECO:0000256" key="7">
    <source>
        <dbReference type="ARBA" id="ARBA00023065"/>
    </source>
</evidence>
<evidence type="ECO:0000256" key="9">
    <source>
        <dbReference type="ARBA" id="ARBA00023303"/>
    </source>
</evidence>
<keyword evidence="6 12" id="KW-0915">Sodium</keyword>
<dbReference type="PANTHER" id="PTHR28259">
    <property type="entry name" value="FLUORIDE EXPORT PROTEIN 1-RELATED"/>
    <property type="match status" value="1"/>
</dbReference>
<feature type="binding site" evidence="12">
    <location>
        <position position="74"/>
    </location>
    <ligand>
        <name>Na(+)</name>
        <dbReference type="ChEBI" id="CHEBI:29101"/>
        <note>structural</note>
    </ligand>
</feature>
<dbReference type="GO" id="GO:0140114">
    <property type="term" value="P:cellular detoxification of fluoride"/>
    <property type="evidence" value="ECO:0007669"/>
    <property type="project" value="UniProtKB-UniRule"/>
</dbReference>
<keyword evidence="14" id="KW-1185">Reference proteome</keyword>
<proteinExistence type="inferred from homology"/>
<comment type="activity regulation">
    <text evidence="12">Na(+) is not transported, but it plays an essential structural role and its presence is essential for fluoride channel function.</text>
</comment>
<keyword evidence="9 12" id="KW-0407">Ion channel</keyword>
<evidence type="ECO:0000256" key="2">
    <source>
        <dbReference type="ARBA" id="ARBA00022475"/>
    </source>
</evidence>
<comment type="catalytic activity">
    <reaction evidence="11">
        <text>fluoride(in) = fluoride(out)</text>
        <dbReference type="Rhea" id="RHEA:76159"/>
        <dbReference type="ChEBI" id="CHEBI:17051"/>
    </reaction>
    <physiologicalReaction direction="left-to-right" evidence="11">
        <dbReference type="Rhea" id="RHEA:76160"/>
    </physiologicalReaction>
</comment>
<dbReference type="Proteomes" id="UP000295763">
    <property type="component" value="Unassembled WGS sequence"/>
</dbReference>
<keyword evidence="3" id="KW-0997">Cell inner membrane</keyword>
<feature type="binding site" evidence="12">
    <location>
        <position position="77"/>
    </location>
    <ligand>
        <name>Na(+)</name>
        <dbReference type="ChEBI" id="CHEBI:29101"/>
        <note>structural</note>
    </ligand>
</feature>
<dbReference type="GO" id="GO:0062054">
    <property type="term" value="F:fluoride channel activity"/>
    <property type="evidence" value="ECO:0007669"/>
    <property type="project" value="UniProtKB-UniRule"/>
</dbReference>
<comment type="function">
    <text evidence="12">Fluoride-specific ion channel. Important for reducing fluoride concentration in the cell, thus reducing its toxicity.</text>
</comment>
<sequence length="124" mass="13442">MTALFYVIGGAAIGASLRWLLGLWLNTLFAGIVFGTLAANCLGCLLMGIAMGVLLHFPQIPTEWRLFFITGFLGSLTTFSSLAGEIIDNFINEKWFNGFAVLSVHVALGLAFTALGLWLWRLAS</sequence>
<evidence type="ECO:0000256" key="11">
    <source>
        <dbReference type="ARBA" id="ARBA00035585"/>
    </source>
</evidence>
<comment type="similarity">
    <text evidence="10 12">Belongs to the fluoride channel Fluc/FEX (TC 1.A.43) family.</text>
</comment>
<dbReference type="AlphaFoldDB" id="A0A4R2SYT1"/>
<evidence type="ECO:0000256" key="5">
    <source>
        <dbReference type="ARBA" id="ARBA00022989"/>
    </source>
</evidence>
<evidence type="ECO:0000256" key="3">
    <source>
        <dbReference type="ARBA" id="ARBA00022519"/>
    </source>
</evidence>
<accession>A0A4R2SYT1</accession>
<dbReference type="OrthoDB" id="9806299at2"/>
<keyword evidence="12" id="KW-0479">Metal-binding</keyword>
<evidence type="ECO:0000313" key="13">
    <source>
        <dbReference type="EMBL" id="TCP94860.1"/>
    </source>
</evidence>
<keyword evidence="2 12" id="KW-1003">Cell membrane</keyword>
<protein>
    <recommendedName>
        <fullName evidence="12">Fluoride-specific ion channel FluC</fullName>
    </recommendedName>
</protein>
<name>A0A4R2SYT1_9PAST</name>
<feature type="transmembrane region" description="Helical" evidence="12">
    <location>
        <begin position="99"/>
        <end position="120"/>
    </location>
</feature>
<dbReference type="Pfam" id="PF02537">
    <property type="entry name" value="CRCB"/>
    <property type="match status" value="1"/>
</dbReference>
<evidence type="ECO:0000256" key="12">
    <source>
        <dbReference type="HAMAP-Rule" id="MF_00454"/>
    </source>
</evidence>
<dbReference type="GO" id="GO:0046872">
    <property type="term" value="F:metal ion binding"/>
    <property type="evidence" value="ECO:0007669"/>
    <property type="project" value="UniProtKB-KW"/>
</dbReference>
<keyword evidence="8 12" id="KW-0472">Membrane</keyword>